<proteinExistence type="predicted"/>
<gene>
    <name evidence="1" type="ORF">NCTC7406_00160</name>
</gene>
<dbReference type="Proteomes" id="UP000276345">
    <property type="component" value="Chromosome"/>
</dbReference>
<name>A0A447NFR2_SALET</name>
<protein>
    <submittedName>
        <fullName evidence="1">Uncharacterized protein</fullName>
    </submittedName>
</protein>
<dbReference type="AlphaFoldDB" id="A0A447NFR2"/>
<dbReference type="EMBL" id="LR134142">
    <property type="protein sequence ID" value="VEA02114.1"/>
    <property type="molecule type" value="Genomic_DNA"/>
</dbReference>
<sequence length="56" mass="6324">MVAGQAGNTRLAGLVFIKSFNRGVDKTEVRHHRFTRVVGVTVQNGVHHRLVLFRQL</sequence>
<organism evidence="1 2">
    <name type="scientific">Salmonella enterica subsp. enterica serovar Sanjuan</name>
    <dbReference type="NCBI Taxonomy" id="1160765"/>
    <lineage>
        <taxon>Bacteria</taxon>
        <taxon>Pseudomonadati</taxon>
        <taxon>Pseudomonadota</taxon>
        <taxon>Gammaproteobacteria</taxon>
        <taxon>Enterobacterales</taxon>
        <taxon>Enterobacteriaceae</taxon>
        <taxon>Salmonella</taxon>
    </lineage>
</organism>
<reference evidence="1 2" key="1">
    <citation type="submission" date="2018-12" db="EMBL/GenBank/DDBJ databases">
        <authorList>
            <consortium name="Pathogen Informatics"/>
        </authorList>
    </citation>
    <scope>NUCLEOTIDE SEQUENCE [LARGE SCALE GENOMIC DNA]</scope>
    <source>
        <strain evidence="1 2">NCTC7406</strain>
    </source>
</reference>
<accession>A0A447NFR2</accession>
<evidence type="ECO:0000313" key="2">
    <source>
        <dbReference type="Proteomes" id="UP000276345"/>
    </source>
</evidence>
<evidence type="ECO:0000313" key="1">
    <source>
        <dbReference type="EMBL" id="VEA02114.1"/>
    </source>
</evidence>